<evidence type="ECO:0000313" key="3">
    <source>
        <dbReference type="Proteomes" id="UP000178319"/>
    </source>
</evidence>
<dbReference type="AlphaFoldDB" id="A0A1G1V6M0"/>
<accession>A0A1G1V6M0</accession>
<sequence length="164" mass="18663">MQTNQHVSDSELYDFIIEACLNTYPANKGWVKTPERPGFKELKYVKGDLSFRDSFTGQNRSQGTEVVRLREEPLWVASYGGGMTPGNESLARDTFGLLKRAMSASDAAFKSFRGPHEFTDGDWSYTYEQEGDVNEFSGYEEITFRGQLVFSHRIFGGRVDHNFC</sequence>
<proteinExistence type="predicted"/>
<name>A0A1G1V6M0_9BACT</name>
<dbReference type="EMBL" id="MHBZ01000025">
    <property type="protein sequence ID" value="OGY11034.1"/>
    <property type="molecule type" value="Genomic_DNA"/>
</dbReference>
<organism evidence="2 3">
    <name type="scientific">Candidatus Blackburnbacteria bacterium RIFCSPHIGHO2_02_FULL_44_20</name>
    <dbReference type="NCBI Taxonomy" id="1797516"/>
    <lineage>
        <taxon>Bacteria</taxon>
        <taxon>Candidatus Blackburniibacteriota</taxon>
    </lineage>
</organism>
<comment type="caution">
    <text evidence="2">The sequence shown here is derived from an EMBL/GenBank/DDBJ whole genome shotgun (WGS) entry which is preliminary data.</text>
</comment>
<dbReference type="Proteomes" id="UP000178319">
    <property type="component" value="Unassembled WGS sequence"/>
</dbReference>
<reference evidence="2 3" key="1">
    <citation type="journal article" date="2016" name="Nat. Commun.">
        <title>Thousands of microbial genomes shed light on interconnected biogeochemical processes in an aquifer system.</title>
        <authorList>
            <person name="Anantharaman K."/>
            <person name="Brown C.T."/>
            <person name="Hug L.A."/>
            <person name="Sharon I."/>
            <person name="Castelle C.J."/>
            <person name="Probst A.J."/>
            <person name="Thomas B.C."/>
            <person name="Singh A."/>
            <person name="Wilkins M.J."/>
            <person name="Karaoz U."/>
            <person name="Brodie E.L."/>
            <person name="Williams K.H."/>
            <person name="Hubbard S.S."/>
            <person name="Banfield J.F."/>
        </authorList>
    </citation>
    <scope>NUCLEOTIDE SEQUENCE [LARGE SCALE GENOMIC DNA]</scope>
</reference>
<feature type="domain" description="DUF5680" evidence="1">
    <location>
        <begin position="53"/>
        <end position="159"/>
    </location>
</feature>
<dbReference type="InterPro" id="IPR043735">
    <property type="entry name" value="DUF5680"/>
</dbReference>
<dbReference type="Pfam" id="PF18931">
    <property type="entry name" value="DUF5680"/>
    <property type="match status" value="1"/>
</dbReference>
<evidence type="ECO:0000259" key="1">
    <source>
        <dbReference type="Pfam" id="PF18931"/>
    </source>
</evidence>
<protein>
    <recommendedName>
        <fullName evidence="1">DUF5680 domain-containing protein</fullName>
    </recommendedName>
</protein>
<evidence type="ECO:0000313" key="2">
    <source>
        <dbReference type="EMBL" id="OGY11034.1"/>
    </source>
</evidence>
<gene>
    <name evidence="2" type="ORF">A3D26_03930</name>
</gene>
<dbReference type="STRING" id="1797516.A3D26_03930"/>